<proteinExistence type="inferred from homology"/>
<organism evidence="3 4">
    <name type="scientific">Stutzerimonas tarimensis</name>
    <dbReference type="NCBI Taxonomy" id="1507735"/>
    <lineage>
        <taxon>Bacteria</taxon>
        <taxon>Pseudomonadati</taxon>
        <taxon>Pseudomonadota</taxon>
        <taxon>Gammaproteobacteria</taxon>
        <taxon>Pseudomonadales</taxon>
        <taxon>Pseudomonadaceae</taxon>
        <taxon>Stutzerimonas</taxon>
    </lineage>
</organism>
<dbReference type="PRINTS" id="PR00080">
    <property type="entry name" value="SDRFAMILY"/>
</dbReference>
<dbReference type="InterPro" id="IPR050259">
    <property type="entry name" value="SDR"/>
</dbReference>
<dbReference type="RefSeq" id="WP_386360954.1">
    <property type="nucleotide sequence ID" value="NZ_JBHRXZ010000003.1"/>
</dbReference>
<dbReference type="EMBL" id="JBHRXZ010000003">
    <property type="protein sequence ID" value="MFC3606701.1"/>
    <property type="molecule type" value="Genomic_DNA"/>
</dbReference>
<dbReference type="NCBIfam" id="NF004202">
    <property type="entry name" value="PRK05653.2-2"/>
    <property type="match status" value="1"/>
</dbReference>
<dbReference type="InterPro" id="IPR036291">
    <property type="entry name" value="NAD(P)-bd_dom_sf"/>
</dbReference>
<dbReference type="Proteomes" id="UP001595630">
    <property type="component" value="Unassembled WGS sequence"/>
</dbReference>
<comment type="caution">
    <text evidence="3">The sequence shown here is derived from an EMBL/GenBank/DDBJ whole genome shotgun (WGS) entry which is preliminary data.</text>
</comment>
<dbReference type="InterPro" id="IPR057326">
    <property type="entry name" value="KR_dom"/>
</dbReference>
<evidence type="ECO:0000256" key="1">
    <source>
        <dbReference type="ARBA" id="ARBA00006484"/>
    </source>
</evidence>
<evidence type="ECO:0000313" key="4">
    <source>
        <dbReference type="Proteomes" id="UP001595630"/>
    </source>
</evidence>
<reference evidence="4" key="1">
    <citation type="journal article" date="2019" name="Int. J. Syst. Evol. Microbiol.">
        <title>The Global Catalogue of Microorganisms (GCM) 10K type strain sequencing project: providing services to taxonomists for standard genome sequencing and annotation.</title>
        <authorList>
            <consortium name="The Broad Institute Genomics Platform"/>
            <consortium name="The Broad Institute Genome Sequencing Center for Infectious Disease"/>
            <person name="Wu L."/>
            <person name="Ma J."/>
        </authorList>
    </citation>
    <scope>NUCLEOTIDE SEQUENCE [LARGE SCALE GENOMIC DNA]</scope>
    <source>
        <strain evidence="4">KCTC 42447</strain>
    </source>
</reference>
<dbReference type="Gene3D" id="3.40.50.720">
    <property type="entry name" value="NAD(P)-binding Rossmann-like Domain"/>
    <property type="match status" value="1"/>
</dbReference>
<dbReference type="Pfam" id="PF13561">
    <property type="entry name" value="adh_short_C2"/>
    <property type="match status" value="1"/>
</dbReference>
<name>A0ABV7T350_9GAMM</name>
<protein>
    <submittedName>
        <fullName evidence="3">3-oxoacyl-ACP reductase FabG</fullName>
        <ecNumber evidence="3">1.1.1.100</ecNumber>
    </submittedName>
</protein>
<dbReference type="SUPFAM" id="SSF51735">
    <property type="entry name" value="NAD(P)-binding Rossmann-fold domains"/>
    <property type="match status" value="1"/>
</dbReference>
<sequence length="257" mass="26489">MLTSLKGKSVLVTGASSGIGLGIARVFASQGARVAVSARHQDKLDQVVKALAAEGLAVTGYTADVSDPQAVRRLANAVGMAQGGIDVLCANAGIFPSAPLESMSPEDWDLVMNTNAKGSFLCVQACLPYLREAEYGRVILTSSITGPITGFPGWAHYGASKAAQLGFMRTAAIELAADGITVNAVLPGNILTEGLQEMGEDYLEGMCASIPLKCLGTVEDIGHAALFFASKEAGYITGQSLVVDGGQILPESLAALE</sequence>
<comment type="similarity">
    <text evidence="1">Belongs to the short-chain dehydrogenases/reductases (SDR) family.</text>
</comment>
<dbReference type="NCBIfam" id="NF009468">
    <property type="entry name" value="PRK12826.1-4"/>
    <property type="match status" value="1"/>
</dbReference>
<keyword evidence="4" id="KW-1185">Reference proteome</keyword>
<accession>A0ABV7T350</accession>
<gene>
    <name evidence="3" type="primary">fabG</name>
    <name evidence="3" type="ORF">ACFOMF_02725</name>
</gene>
<dbReference type="EC" id="1.1.1.100" evidence="3"/>
<dbReference type="SMART" id="SM00822">
    <property type="entry name" value="PKS_KR"/>
    <property type="match status" value="1"/>
</dbReference>
<dbReference type="GO" id="GO:0004316">
    <property type="term" value="F:3-oxoacyl-[acyl-carrier-protein] reductase (NADPH) activity"/>
    <property type="evidence" value="ECO:0007669"/>
    <property type="project" value="UniProtKB-EC"/>
</dbReference>
<keyword evidence="3" id="KW-0560">Oxidoreductase</keyword>
<dbReference type="PANTHER" id="PTHR42879">
    <property type="entry name" value="3-OXOACYL-(ACYL-CARRIER-PROTEIN) REDUCTASE"/>
    <property type="match status" value="1"/>
</dbReference>
<dbReference type="PRINTS" id="PR00081">
    <property type="entry name" value="GDHRDH"/>
</dbReference>
<feature type="domain" description="Ketoreductase" evidence="2">
    <location>
        <begin position="8"/>
        <end position="188"/>
    </location>
</feature>
<dbReference type="PANTHER" id="PTHR42879:SF2">
    <property type="entry name" value="3-OXOACYL-[ACYL-CARRIER-PROTEIN] REDUCTASE FABG"/>
    <property type="match status" value="1"/>
</dbReference>
<evidence type="ECO:0000313" key="3">
    <source>
        <dbReference type="EMBL" id="MFC3606701.1"/>
    </source>
</evidence>
<dbReference type="InterPro" id="IPR002347">
    <property type="entry name" value="SDR_fam"/>
</dbReference>
<evidence type="ECO:0000259" key="2">
    <source>
        <dbReference type="SMART" id="SM00822"/>
    </source>
</evidence>